<evidence type="ECO:0000313" key="2">
    <source>
        <dbReference type="Proteomes" id="UP000503183"/>
    </source>
</evidence>
<gene>
    <name evidence="1" type="ORF">G4A98_02925</name>
</gene>
<organism evidence="1 2">
    <name type="scientific">Buchnera aphidicola</name>
    <name type="common">Microlophium carnosum</name>
    <dbReference type="NCBI Taxonomy" id="2708354"/>
    <lineage>
        <taxon>Bacteria</taxon>
        <taxon>Pseudomonadati</taxon>
        <taxon>Pseudomonadota</taxon>
        <taxon>Gammaproteobacteria</taxon>
        <taxon>Enterobacterales</taxon>
        <taxon>Erwiniaceae</taxon>
        <taxon>Buchnera</taxon>
    </lineage>
</organism>
<protein>
    <submittedName>
        <fullName evidence="1">Uncharacterized protein</fullName>
    </submittedName>
</protein>
<sequence>MSEQFLSNIFDNKIELSNKKFLDFDILEIAENILETIQNTIITTYETVKIETKNLFNGTTFKKFFFVSDNDNNLKSNARSEPIISLSERIEQLHRVIESSKVYIRSIIEKIRYQGKIKIINKLNNNPLHPEYQSSFPDLLTATPKPKNENDFYPFKRLDENFDLEGRKDILKTDESFRKRMEKNIQESYYHDFNNNNNNLWTVSDQLNSFHNIRFTIKNFQQNYESLKSSNHLNRNFMNDSNPFLFIINDNLIPINTRNQMLQDFKKIIPNIDSQKLISTYANQMFLRQSYLQLISEHPEINQYQIKHSRNLYKIDFLNDGSIKLVATNLSDLDTNNDNYIQKYKSFGIRATVILPPDNFPIIKYSHFVQ</sequence>
<reference evidence="1 2" key="1">
    <citation type="submission" date="2020-04" db="EMBL/GenBank/DDBJ databases">
        <title>Parallel evolution in the integration of a co-obligate aphid symbiosis.</title>
        <authorList>
            <person name="Monnin D."/>
            <person name="Jackson R."/>
            <person name="Kiers E.T."/>
            <person name="Bunker M."/>
            <person name="Ellers J."/>
            <person name="Henry L.M."/>
        </authorList>
    </citation>
    <scope>NUCLEOTIDE SEQUENCE [LARGE SCALE GENOMIC DNA]</scope>
    <source>
        <strain evidence="1">MCAR-56B</strain>
    </source>
</reference>
<accession>A0A6G9JTU9</accession>
<dbReference type="EMBL" id="CP048747">
    <property type="protein sequence ID" value="QIQ42183.1"/>
    <property type="molecule type" value="Genomic_DNA"/>
</dbReference>
<dbReference type="Proteomes" id="UP000503183">
    <property type="component" value="Chromosome"/>
</dbReference>
<dbReference type="AlphaFoldDB" id="A0A6G9JTU9"/>
<proteinExistence type="predicted"/>
<name>A0A6G9JTU9_9GAMM</name>
<evidence type="ECO:0000313" key="1">
    <source>
        <dbReference type="EMBL" id="QIQ42183.1"/>
    </source>
</evidence>